<evidence type="ECO:0000313" key="4">
    <source>
        <dbReference type="Proteomes" id="UP001341840"/>
    </source>
</evidence>
<dbReference type="Pfam" id="PF00931">
    <property type="entry name" value="NB-ARC"/>
    <property type="match status" value="1"/>
</dbReference>
<keyword evidence="1" id="KW-0611">Plant defense</keyword>
<reference evidence="3 4" key="1">
    <citation type="journal article" date="2023" name="Plants (Basel)">
        <title>Bridging the Gap: Combining Genomics and Transcriptomics Approaches to Understand Stylosanthes scabra, an Orphan Legume from the Brazilian Caatinga.</title>
        <authorList>
            <person name="Ferreira-Neto J.R.C."/>
            <person name="da Silva M.D."/>
            <person name="Binneck E."/>
            <person name="de Melo N.F."/>
            <person name="da Silva R.H."/>
            <person name="de Melo A.L.T.M."/>
            <person name="Pandolfi V."/>
            <person name="Bustamante F.O."/>
            <person name="Brasileiro-Vidal A.C."/>
            <person name="Benko-Iseppon A.M."/>
        </authorList>
    </citation>
    <scope>NUCLEOTIDE SEQUENCE [LARGE SCALE GENOMIC DNA]</scope>
    <source>
        <tissue evidence="3">Leaves</tissue>
    </source>
</reference>
<accession>A0ABU6XVR5</accession>
<proteinExistence type="predicted"/>
<name>A0ABU6XVR5_9FABA</name>
<dbReference type="InterPro" id="IPR002182">
    <property type="entry name" value="NB-ARC"/>
</dbReference>
<evidence type="ECO:0000256" key="1">
    <source>
        <dbReference type="ARBA" id="ARBA00022821"/>
    </source>
</evidence>
<dbReference type="Proteomes" id="UP001341840">
    <property type="component" value="Unassembled WGS sequence"/>
</dbReference>
<dbReference type="PANTHER" id="PTHR36766">
    <property type="entry name" value="PLANT BROAD-SPECTRUM MILDEW RESISTANCE PROTEIN RPW8"/>
    <property type="match status" value="1"/>
</dbReference>
<dbReference type="SUPFAM" id="SSF52540">
    <property type="entry name" value="P-loop containing nucleoside triphosphate hydrolases"/>
    <property type="match status" value="1"/>
</dbReference>
<organism evidence="3 4">
    <name type="scientific">Stylosanthes scabra</name>
    <dbReference type="NCBI Taxonomy" id="79078"/>
    <lineage>
        <taxon>Eukaryota</taxon>
        <taxon>Viridiplantae</taxon>
        <taxon>Streptophyta</taxon>
        <taxon>Embryophyta</taxon>
        <taxon>Tracheophyta</taxon>
        <taxon>Spermatophyta</taxon>
        <taxon>Magnoliopsida</taxon>
        <taxon>eudicotyledons</taxon>
        <taxon>Gunneridae</taxon>
        <taxon>Pentapetalae</taxon>
        <taxon>rosids</taxon>
        <taxon>fabids</taxon>
        <taxon>Fabales</taxon>
        <taxon>Fabaceae</taxon>
        <taxon>Papilionoideae</taxon>
        <taxon>50 kb inversion clade</taxon>
        <taxon>dalbergioids sensu lato</taxon>
        <taxon>Dalbergieae</taxon>
        <taxon>Pterocarpus clade</taxon>
        <taxon>Stylosanthes</taxon>
    </lineage>
</organism>
<dbReference type="EMBL" id="JASCZI010213945">
    <property type="protein sequence ID" value="MED6201759.1"/>
    <property type="molecule type" value="Genomic_DNA"/>
</dbReference>
<keyword evidence="4" id="KW-1185">Reference proteome</keyword>
<dbReference type="Gene3D" id="3.40.50.300">
    <property type="entry name" value="P-loop containing nucleotide triphosphate hydrolases"/>
    <property type="match status" value="1"/>
</dbReference>
<gene>
    <name evidence="3" type="ORF">PIB30_098285</name>
</gene>
<dbReference type="Gene3D" id="1.10.8.430">
    <property type="entry name" value="Helical domain of apoptotic protease-activating factors"/>
    <property type="match status" value="1"/>
</dbReference>
<feature type="domain" description="NB-ARC" evidence="2">
    <location>
        <begin position="50"/>
        <end position="220"/>
    </location>
</feature>
<dbReference type="InterPro" id="IPR027417">
    <property type="entry name" value="P-loop_NTPase"/>
</dbReference>
<evidence type="ECO:0000313" key="3">
    <source>
        <dbReference type="EMBL" id="MED6201759.1"/>
    </source>
</evidence>
<dbReference type="PRINTS" id="PR00364">
    <property type="entry name" value="DISEASERSIST"/>
</dbReference>
<sequence length="281" mass="32337">MKDMVDRFRHIDEERRRFELRARLPETQQEDDAWRQTSSAITEHHIYGRDQDVEKIVEFLSRSADSSHHLSVNPIVGMGGLGKTTLTRRIFKDNKVMKHFDLRIWVCVSTEFNTMKILHSIVESVSGHNPNLSTLEALQNKVQEILLGKRYLLVLDDVWSTEKWEDLKSVLLCGGTKGSAILVTSRIDSVASFMGTWPIHRLSRLSEDDNWLLFKYHAFGSNKVECTELVAIGKQIVRKCAGSPLASKALGSLLRNKQQEIQWLNVLQSKFWDILEEDDFI</sequence>
<feature type="non-terminal residue" evidence="3">
    <location>
        <position position="281"/>
    </location>
</feature>
<dbReference type="InterPro" id="IPR042197">
    <property type="entry name" value="Apaf_helical"/>
</dbReference>
<protein>
    <recommendedName>
        <fullName evidence="2">NB-ARC domain-containing protein</fullName>
    </recommendedName>
</protein>
<dbReference type="PANTHER" id="PTHR36766:SF42">
    <property type="entry name" value="NB-ARC DOMAIN DISEASE RESISTANCE PROTEIN"/>
    <property type="match status" value="1"/>
</dbReference>
<comment type="caution">
    <text evidence="3">The sequence shown here is derived from an EMBL/GenBank/DDBJ whole genome shotgun (WGS) entry which is preliminary data.</text>
</comment>
<evidence type="ECO:0000259" key="2">
    <source>
        <dbReference type="Pfam" id="PF00931"/>
    </source>
</evidence>